<dbReference type="Pfam" id="PF08246">
    <property type="entry name" value="Inhibitor_I29"/>
    <property type="match status" value="1"/>
</dbReference>
<evidence type="ECO:0000259" key="8">
    <source>
        <dbReference type="SMART" id="SM00645"/>
    </source>
</evidence>
<dbReference type="Pfam" id="PF00112">
    <property type="entry name" value="Peptidase_C1"/>
    <property type="match status" value="1"/>
</dbReference>
<dbReference type="Gene3D" id="3.90.70.10">
    <property type="entry name" value="Cysteine proteinases"/>
    <property type="match status" value="1"/>
</dbReference>
<evidence type="ECO:0000256" key="6">
    <source>
        <dbReference type="ARBA" id="ARBA00023157"/>
    </source>
</evidence>
<dbReference type="GO" id="GO:0006508">
    <property type="term" value="P:proteolysis"/>
    <property type="evidence" value="ECO:0007669"/>
    <property type="project" value="UniProtKB-KW"/>
</dbReference>
<keyword evidence="3" id="KW-0378">Hydrolase</keyword>
<dbReference type="GO" id="GO:0008234">
    <property type="term" value="F:cysteine-type peptidase activity"/>
    <property type="evidence" value="ECO:0007669"/>
    <property type="project" value="UniProtKB-KW"/>
</dbReference>
<dbReference type="InterPro" id="IPR025660">
    <property type="entry name" value="Pept_his_AS"/>
</dbReference>
<name>A7UNT9_ALEOV</name>
<comment type="similarity">
    <text evidence="1">Belongs to the peptidase C1 family.</text>
</comment>
<dbReference type="SMART" id="SM00645">
    <property type="entry name" value="Pept_C1"/>
    <property type="match status" value="1"/>
</dbReference>
<dbReference type="InterPro" id="IPR013201">
    <property type="entry name" value="Prot_inhib_I29"/>
</dbReference>
<sequence length="337" mass="36943">MKFTLVLVLALVALTSAHIPSMLLTEGELEAQFEQFKSTFGRVYPSPEIELHRKSIFRANLQFILRHNIDYFNGDSTFSVSVNNFTDLSNEEFRATFNGYRRLAAVSLADSVHADNDVEALPATVDWTTKGVVTPIKNQQQCGSCWAFSAVASMEGQHALKTGKLVSLSEQNLVDCSAAEGDMGCSGGWMDYAFKYVIQNRGIDTEASYPYKAIDESCEFKRNSIGATIHSFVDVKTGDESALQNAVASIGPISVAIDASQPSFQFYSSGVYNEPDCSTEILDHGVTAVGYGTLNGVPYWKVKNSWGTSWGQKGYIFMSRNKQNQCGIATKASYPVV</sequence>
<feature type="domain" description="Cathepsin propeptide inhibitor" evidence="9">
    <location>
        <begin position="33"/>
        <end position="93"/>
    </location>
</feature>
<dbReference type="PROSITE" id="PS00639">
    <property type="entry name" value="THIOL_PROTEASE_HIS"/>
    <property type="match status" value="1"/>
</dbReference>
<dbReference type="FunFam" id="3.90.70.10:FF:000006">
    <property type="entry name" value="Cathepsin S"/>
    <property type="match status" value="1"/>
</dbReference>
<evidence type="ECO:0000256" key="7">
    <source>
        <dbReference type="SAM" id="SignalP"/>
    </source>
</evidence>
<evidence type="ECO:0000256" key="4">
    <source>
        <dbReference type="ARBA" id="ARBA00022807"/>
    </source>
</evidence>
<evidence type="ECO:0000256" key="5">
    <source>
        <dbReference type="ARBA" id="ARBA00023145"/>
    </source>
</evidence>
<accession>A7UNT9</accession>
<organism evidence="10">
    <name type="scientific">Aleuroglyphus ovatus</name>
    <name type="common">Brown-legged grain mite</name>
    <name type="synonym">Tyroglyphus ovatus</name>
    <dbReference type="NCBI Taxonomy" id="212130"/>
    <lineage>
        <taxon>Eukaryota</taxon>
        <taxon>Metazoa</taxon>
        <taxon>Ecdysozoa</taxon>
        <taxon>Arthropoda</taxon>
        <taxon>Chelicerata</taxon>
        <taxon>Arachnida</taxon>
        <taxon>Acari</taxon>
        <taxon>Acariformes</taxon>
        <taxon>Sarcoptiformes</taxon>
        <taxon>Astigmata</taxon>
        <taxon>Acaroidea</taxon>
        <taxon>Acaridae</taxon>
        <taxon>Tyrophaginae</taxon>
        <taxon>Aleuroglyphus</taxon>
    </lineage>
</organism>
<dbReference type="InterPro" id="IPR000169">
    <property type="entry name" value="Pept_cys_AS"/>
</dbReference>
<dbReference type="PROSITE" id="PS00139">
    <property type="entry name" value="THIOL_PROTEASE_CYS"/>
    <property type="match status" value="1"/>
</dbReference>
<evidence type="ECO:0000313" key="10">
    <source>
        <dbReference type="EMBL" id="ABU50816.1"/>
    </source>
</evidence>
<dbReference type="InterPro" id="IPR038765">
    <property type="entry name" value="Papain-like_cys_pep_sf"/>
</dbReference>
<evidence type="ECO:0000259" key="9">
    <source>
        <dbReference type="SMART" id="SM00848"/>
    </source>
</evidence>
<dbReference type="InterPro" id="IPR000668">
    <property type="entry name" value="Peptidase_C1A_C"/>
</dbReference>
<evidence type="ECO:0000256" key="2">
    <source>
        <dbReference type="ARBA" id="ARBA00022670"/>
    </source>
</evidence>
<keyword evidence="7" id="KW-0732">Signal</keyword>
<keyword evidence="5" id="KW-0865">Zymogen</keyword>
<dbReference type="AlphaFoldDB" id="A7UNT9"/>
<dbReference type="SMART" id="SM00848">
    <property type="entry name" value="Inhibitor_I29"/>
    <property type="match status" value="1"/>
</dbReference>
<protein>
    <submittedName>
        <fullName evidence="10">Ale o 1 allergen</fullName>
    </submittedName>
</protein>
<proteinExistence type="evidence at transcript level"/>
<keyword evidence="2" id="KW-0645">Protease</keyword>
<dbReference type="CDD" id="cd02248">
    <property type="entry name" value="Peptidase_C1A"/>
    <property type="match status" value="1"/>
</dbReference>
<dbReference type="InterPro" id="IPR039417">
    <property type="entry name" value="Peptidase_C1A_papain-like"/>
</dbReference>
<dbReference type="SUPFAM" id="SSF54001">
    <property type="entry name" value="Cysteine proteinases"/>
    <property type="match status" value="1"/>
</dbReference>
<evidence type="ECO:0000256" key="1">
    <source>
        <dbReference type="ARBA" id="ARBA00008455"/>
    </source>
</evidence>
<keyword evidence="4" id="KW-0788">Thiol protease</keyword>
<feature type="chain" id="PRO_5018690781" evidence="7">
    <location>
        <begin position="18"/>
        <end position="337"/>
    </location>
</feature>
<dbReference type="PANTHER" id="PTHR12411">
    <property type="entry name" value="CYSTEINE PROTEASE FAMILY C1-RELATED"/>
    <property type="match status" value="1"/>
</dbReference>
<evidence type="ECO:0000256" key="3">
    <source>
        <dbReference type="ARBA" id="ARBA00022801"/>
    </source>
</evidence>
<dbReference type="EMBL" id="EU092647">
    <property type="protein sequence ID" value="ABU50816.1"/>
    <property type="molecule type" value="mRNA"/>
</dbReference>
<dbReference type="InterPro" id="IPR013128">
    <property type="entry name" value="Peptidase_C1A"/>
</dbReference>
<reference evidence="10" key="1">
    <citation type="submission" date="2007-08" db="EMBL/GenBank/DDBJ databases">
        <authorList>
            <person name="Ler C.L."/>
            <person name="Ramjan S.F.R."/>
            <person name="Chew F.T."/>
        </authorList>
    </citation>
    <scope>NUCLEOTIDE SEQUENCE</scope>
</reference>
<feature type="signal peptide" evidence="7">
    <location>
        <begin position="1"/>
        <end position="17"/>
    </location>
</feature>
<dbReference type="PRINTS" id="PR00705">
    <property type="entry name" value="PAPAIN"/>
</dbReference>
<keyword evidence="6" id="KW-1015">Disulfide bond</keyword>
<feature type="domain" description="Peptidase C1A papain C-terminal" evidence="8">
    <location>
        <begin position="121"/>
        <end position="336"/>
    </location>
</feature>